<dbReference type="Proteomes" id="UP000242231">
    <property type="component" value="Unassembled WGS sequence"/>
</dbReference>
<evidence type="ECO:0000313" key="2">
    <source>
        <dbReference type="Proteomes" id="UP000242231"/>
    </source>
</evidence>
<reference evidence="2" key="1">
    <citation type="submission" date="2016-11" db="EMBL/GenBank/DDBJ databases">
        <authorList>
            <person name="Sisinthy S."/>
            <person name="Ara S."/>
            <person name="Gundlapally S.R."/>
        </authorList>
    </citation>
    <scope>NUCLEOTIDE SEQUENCE [LARGE SCALE GENOMIC DNA]</scope>
    <source>
        <strain evidence="2">V1-41</strain>
    </source>
</reference>
<dbReference type="EMBL" id="MPZM01000004">
    <property type="protein sequence ID" value="PPL17809.1"/>
    <property type="molecule type" value="Genomic_DNA"/>
</dbReference>
<organism evidence="1 2">
    <name type="scientific">Oceanisphaera arctica</name>
    <dbReference type="NCBI Taxonomy" id="641510"/>
    <lineage>
        <taxon>Bacteria</taxon>
        <taxon>Pseudomonadati</taxon>
        <taxon>Pseudomonadota</taxon>
        <taxon>Gammaproteobacteria</taxon>
        <taxon>Aeromonadales</taxon>
        <taxon>Aeromonadaceae</taxon>
        <taxon>Oceanisphaera</taxon>
    </lineage>
</organism>
<dbReference type="OrthoDB" id="343383at2"/>
<proteinExistence type="predicted"/>
<keyword evidence="2" id="KW-1185">Reference proteome</keyword>
<comment type="caution">
    <text evidence="1">The sequence shown here is derived from an EMBL/GenBank/DDBJ whole genome shotgun (WGS) entry which is preliminary data.</text>
</comment>
<protein>
    <recommendedName>
        <fullName evidence="3">LuxR family transcriptional regulator</fullName>
    </recommendedName>
</protein>
<sequence>MSESDQQKYEQALAQAISALGTVAFPRRLAALVATRVAADCTLMLGYRRGGPAIYLYDNLRHRRDLLFQQYLSGVYADDPFYRALSSGLNEGVYSLRSLVAEQGMGPHYMAGFYDATGWQEELGLVVALGEGSG</sequence>
<dbReference type="RefSeq" id="WP_104485277.1">
    <property type="nucleotide sequence ID" value="NZ_MPZM01000004.1"/>
</dbReference>
<accession>A0A2P5TPZ2</accession>
<evidence type="ECO:0000313" key="1">
    <source>
        <dbReference type="EMBL" id="PPL17809.1"/>
    </source>
</evidence>
<name>A0A2P5TPZ2_9GAMM</name>
<dbReference type="AlphaFoldDB" id="A0A2P5TPZ2"/>
<gene>
    <name evidence="1" type="ORF">UN63_02845</name>
</gene>
<evidence type="ECO:0008006" key="3">
    <source>
        <dbReference type="Google" id="ProtNLM"/>
    </source>
</evidence>